<evidence type="ECO:0000313" key="2">
    <source>
        <dbReference type="EMBL" id="TYK35007.1"/>
    </source>
</evidence>
<organism evidence="2 3">
    <name type="scientific">Bacteroides pyogenes</name>
    <dbReference type="NCBI Taxonomy" id="310300"/>
    <lineage>
        <taxon>Bacteria</taxon>
        <taxon>Pseudomonadati</taxon>
        <taxon>Bacteroidota</taxon>
        <taxon>Bacteroidia</taxon>
        <taxon>Bacteroidales</taxon>
        <taxon>Bacteroidaceae</taxon>
        <taxon>Bacteroides</taxon>
    </lineage>
</organism>
<keyword evidence="1" id="KW-0812">Transmembrane</keyword>
<keyword evidence="3" id="KW-1185">Reference proteome</keyword>
<feature type="transmembrane region" description="Helical" evidence="1">
    <location>
        <begin position="38"/>
        <end position="55"/>
    </location>
</feature>
<gene>
    <name evidence="2" type="ORF">FNJ60_02840</name>
</gene>
<feature type="transmembrane region" description="Helical" evidence="1">
    <location>
        <begin position="229"/>
        <end position="248"/>
    </location>
</feature>
<comment type="caution">
    <text evidence="2">The sequence shown here is derived from an EMBL/GenBank/DDBJ whole genome shotgun (WGS) entry which is preliminary data.</text>
</comment>
<feature type="transmembrane region" description="Helical" evidence="1">
    <location>
        <begin position="189"/>
        <end position="209"/>
    </location>
</feature>
<dbReference type="InterPro" id="IPR021737">
    <property type="entry name" value="Phage_phiKZ_Orf197"/>
</dbReference>
<dbReference type="AlphaFoldDB" id="A0A5D3FFI7"/>
<evidence type="ECO:0000256" key="1">
    <source>
        <dbReference type="SAM" id="Phobius"/>
    </source>
</evidence>
<evidence type="ECO:0000313" key="3">
    <source>
        <dbReference type="Proteomes" id="UP000324383"/>
    </source>
</evidence>
<keyword evidence="1" id="KW-0472">Membrane</keyword>
<feature type="transmembrane region" description="Helical" evidence="1">
    <location>
        <begin position="127"/>
        <end position="149"/>
    </location>
</feature>
<protein>
    <submittedName>
        <fullName evidence="2">DUF3307 domain-containing protein</fullName>
    </submittedName>
</protein>
<keyword evidence="1" id="KW-1133">Transmembrane helix</keyword>
<accession>A0A5D3FFI7</accession>
<feature type="transmembrane region" description="Helical" evidence="1">
    <location>
        <begin position="89"/>
        <end position="107"/>
    </location>
</feature>
<sequence length="252" mass="29078">MHTLTLIKLLFAHFITDFALQPKKLLEAKKGKGPQRHLALFIHSLLHAATVYIVLGEWTNWIVPTIILLSHWSIDWFKVCRPQETIHMFLSDQAAHITVIGFIWLLLFSGNATLKDWLEQNWNNRSFWIIVTAYIFILHPTSILLGQFIKRWIPHPPKQEEQQSPELKKDIEEKSLPQAGKWIGYFERILILTFILTHHYEGIGFLLAAKSIFRFGELSKPSEIKNTEYVLVGTLASFTIACLVGVIAEKLL</sequence>
<dbReference type="Proteomes" id="UP000324383">
    <property type="component" value="Unassembled WGS sequence"/>
</dbReference>
<name>A0A5D3FFI7_9BACE</name>
<dbReference type="Pfam" id="PF11750">
    <property type="entry name" value="DUF3307"/>
    <property type="match status" value="1"/>
</dbReference>
<proteinExistence type="predicted"/>
<dbReference type="RefSeq" id="WP_051290288.1">
    <property type="nucleotide sequence ID" value="NZ_CAMBON010000019.1"/>
</dbReference>
<reference evidence="2 3" key="1">
    <citation type="submission" date="2019-07" db="EMBL/GenBank/DDBJ databases">
        <title>Draft Genome Sequences of Bacteroides pyogenes Strains Isolated from the Uterus Holstein Dairy Cows with Metritis.</title>
        <authorList>
            <person name="Cunha F."/>
            <person name="Galvao K.N."/>
            <person name="Jeon S.J."/>
            <person name="Jeong K.C."/>
        </authorList>
    </citation>
    <scope>NUCLEOTIDE SEQUENCE [LARGE SCALE GENOMIC DNA]</scope>
    <source>
        <strain evidence="2 3">KG-31</strain>
    </source>
</reference>
<dbReference type="EMBL" id="VKLW01000004">
    <property type="protein sequence ID" value="TYK35007.1"/>
    <property type="molecule type" value="Genomic_DNA"/>
</dbReference>